<reference evidence="6" key="2">
    <citation type="journal article" date="2020" name="Microorganisms">
        <title>Osmotic Adaptation and Compatible Solute Biosynthesis of Phototrophic Bacteria as Revealed from Genome Analyses.</title>
        <authorList>
            <person name="Imhoff J.F."/>
            <person name="Rahn T."/>
            <person name="Kunzel S."/>
            <person name="Keller A."/>
            <person name="Neulinger S.C."/>
        </authorList>
    </citation>
    <scope>NUCLEOTIDE SEQUENCE</scope>
    <source>
        <strain evidence="6">DSM 4395</strain>
    </source>
</reference>
<dbReference type="InterPro" id="IPR036259">
    <property type="entry name" value="MFS_trans_sf"/>
</dbReference>
<dbReference type="AlphaFoldDB" id="A0AAJ0XGN1"/>
<proteinExistence type="predicted"/>
<dbReference type="InterPro" id="IPR020846">
    <property type="entry name" value="MFS_dom"/>
</dbReference>
<feature type="transmembrane region" description="Helical" evidence="4">
    <location>
        <begin position="282"/>
        <end position="300"/>
    </location>
</feature>
<keyword evidence="2 4" id="KW-1133">Transmembrane helix</keyword>
<feature type="transmembrane region" description="Helical" evidence="4">
    <location>
        <begin position="167"/>
        <end position="185"/>
    </location>
</feature>
<reference evidence="6" key="1">
    <citation type="submission" date="2017-05" db="EMBL/GenBank/DDBJ databases">
        <authorList>
            <person name="Imhoff J.F."/>
            <person name="Rahn T."/>
            <person name="Kuenzel S."/>
            <person name="Neulinger S.C."/>
        </authorList>
    </citation>
    <scope>NUCLEOTIDE SEQUENCE</scope>
    <source>
        <strain evidence="6">DSM 4395</strain>
    </source>
</reference>
<protein>
    <submittedName>
        <fullName evidence="6">MFS transporter</fullName>
    </submittedName>
</protein>
<evidence type="ECO:0000256" key="4">
    <source>
        <dbReference type="SAM" id="Phobius"/>
    </source>
</evidence>
<dbReference type="Proteomes" id="UP001296967">
    <property type="component" value="Unassembled WGS sequence"/>
</dbReference>
<dbReference type="PANTHER" id="PTHR11360">
    <property type="entry name" value="MONOCARBOXYLATE TRANSPORTER"/>
    <property type="match status" value="1"/>
</dbReference>
<dbReference type="GO" id="GO:0022857">
    <property type="term" value="F:transmembrane transporter activity"/>
    <property type="evidence" value="ECO:0007669"/>
    <property type="project" value="InterPro"/>
</dbReference>
<feature type="transmembrane region" description="Helical" evidence="4">
    <location>
        <begin position="217"/>
        <end position="237"/>
    </location>
</feature>
<gene>
    <name evidence="6" type="ORF">CCR82_17510</name>
</gene>
<feature type="transmembrane region" description="Helical" evidence="4">
    <location>
        <begin position="369"/>
        <end position="388"/>
    </location>
</feature>
<organism evidence="6 7">
    <name type="scientific">Halochromatium salexigens</name>
    <name type="common">Chromatium salexigens</name>
    <dbReference type="NCBI Taxonomy" id="49447"/>
    <lineage>
        <taxon>Bacteria</taxon>
        <taxon>Pseudomonadati</taxon>
        <taxon>Pseudomonadota</taxon>
        <taxon>Gammaproteobacteria</taxon>
        <taxon>Chromatiales</taxon>
        <taxon>Chromatiaceae</taxon>
        <taxon>Halochromatium</taxon>
    </lineage>
</organism>
<feature type="transmembrane region" description="Helical" evidence="4">
    <location>
        <begin position="343"/>
        <end position="363"/>
    </location>
</feature>
<dbReference type="SUPFAM" id="SSF103473">
    <property type="entry name" value="MFS general substrate transporter"/>
    <property type="match status" value="1"/>
</dbReference>
<accession>A0AAJ0XGN1</accession>
<keyword evidence="1 4" id="KW-0812">Transmembrane</keyword>
<feature type="domain" description="Major facilitator superfamily (MFS) profile" evidence="5">
    <location>
        <begin position="7"/>
        <end position="393"/>
    </location>
</feature>
<feature type="transmembrane region" description="Helical" evidence="4">
    <location>
        <begin position="249"/>
        <end position="270"/>
    </location>
</feature>
<dbReference type="InterPro" id="IPR011701">
    <property type="entry name" value="MFS"/>
</dbReference>
<evidence type="ECO:0000256" key="1">
    <source>
        <dbReference type="ARBA" id="ARBA00022692"/>
    </source>
</evidence>
<dbReference type="EMBL" id="NHSF01000086">
    <property type="protein sequence ID" value="MBK5932279.1"/>
    <property type="molecule type" value="Genomic_DNA"/>
</dbReference>
<evidence type="ECO:0000259" key="5">
    <source>
        <dbReference type="PROSITE" id="PS50850"/>
    </source>
</evidence>
<keyword evidence="3 4" id="KW-0472">Membrane</keyword>
<feature type="transmembrane region" description="Helical" evidence="4">
    <location>
        <begin position="136"/>
        <end position="161"/>
    </location>
</feature>
<keyword evidence="7" id="KW-1185">Reference proteome</keyword>
<evidence type="ECO:0000256" key="2">
    <source>
        <dbReference type="ARBA" id="ARBA00022989"/>
    </source>
</evidence>
<name>A0AAJ0XGN1_HALSE</name>
<comment type="caution">
    <text evidence="6">The sequence shown here is derived from an EMBL/GenBank/DDBJ whole genome shotgun (WGS) entry which is preliminary data.</text>
</comment>
<feature type="transmembrane region" description="Helical" evidence="4">
    <location>
        <begin position="306"/>
        <end position="331"/>
    </location>
</feature>
<dbReference type="PROSITE" id="PS50850">
    <property type="entry name" value="MFS"/>
    <property type="match status" value="1"/>
</dbReference>
<evidence type="ECO:0000256" key="3">
    <source>
        <dbReference type="ARBA" id="ARBA00023136"/>
    </source>
</evidence>
<feature type="transmembrane region" description="Helical" evidence="4">
    <location>
        <begin position="48"/>
        <end position="69"/>
    </location>
</feature>
<feature type="transmembrane region" description="Helical" evidence="4">
    <location>
        <begin position="76"/>
        <end position="96"/>
    </location>
</feature>
<dbReference type="InterPro" id="IPR050327">
    <property type="entry name" value="Proton-linked_MCT"/>
</dbReference>
<dbReference type="Gene3D" id="1.20.1250.20">
    <property type="entry name" value="MFS general substrate transporter like domains"/>
    <property type="match status" value="2"/>
</dbReference>
<dbReference type="Pfam" id="PF07690">
    <property type="entry name" value="MFS_1"/>
    <property type="match status" value="1"/>
</dbReference>
<dbReference type="RefSeq" id="WP_201247127.1">
    <property type="nucleotide sequence ID" value="NZ_NHSF01000086.1"/>
</dbReference>
<evidence type="ECO:0000313" key="7">
    <source>
        <dbReference type="Proteomes" id="UP001296967"/>
    </source>
</evidence>
<evidence type="ECO:0000313" key="6">
    <source>
        <dbReference type="EMBL" id="MBK5932279.1"/>
    </source>
</evidence>
<dbReference type="PANTHER" id="PTHR11360:SF308">
    <property type="entry name" value="BLL3089 PROTEIN"/>
    <property type="match status" value="1"/>
</dbReference>
<sequence>MHPLLRHWRFLSVGFLLVAFSAVGQTFVLSLFGGEWRATFGLSHGGLGLAYSAATLLSALLLIAAGHLVDRVALPLMVAGVVLGAALGSVALALSVGVPGLVLGFFLLRFFGQGLMAHTAQTAVARAFRQHRGKAVSLVAAGFPVAEAIAPILVVALAAALGWRTTWWLIAGLLILLAAVLLALLGRHFPGRPSLEVDSSDEPAPWTRAQVLRDRRFYLILPALMGAPFIATAVFFHQVPLAESKGWTLAWLAASFPAFAAAHLVSLSFSGPLIDRFGARRLLPWHLTPFLLALSALALTDGDWLAPLYLGLAGLGMGLANSLMGVIWVELYGSTHLGAIRALAQSAMIFSTAVAPVSVGLLLDGGWSMARVAVLLAGMVMLASVLAWQGLRR</sequence>